<dbReference type="STRING" id="662367.SAMN05216167_10237"/>
<dbReference type="Gene3D" id="3.90.1150.200">
    <property type="match status" value="1"/>
</dbReference>
<evidence type="ECO:0008006" key="3">
    <source>
        <dbReference type="Google" id="ProtNLM"/>
    </source>
</evidence>
<sequence length="82" mass="9089">MPTFTLSGNLVYFAGFRNHVGFYGTPKGNAAFQNELSAYKQGKGSIQFPLTQPMPLDLIARMVTLRVEENGDKVAKPKTRKP</sequence>
<keyword evidence="2" id="KW-1185">Reference proteome</keyword>
<dbReference type="Proteomes" id="UP000198598">
    <property type="component" value="Unassembled WGS sequence"/>
</dbReference>
<protein>
    <recommendedName>
        <fullName evidence="3">YdhG-like domain-containing protein</fullName>
    </recommendedName>
</protein>
<gene>
    <name evidence="1" type="ORF">SAMN05216167_10237</name>
</gene>
<accession>A0A1I1KS10</accession>
<proteinExistence type="predicted"/>
<organism evidence="1 2">
    <name type="scientific">Spirosoma endophyticum</name>
    <dbReference type="NCBI Taxonomy" id="662367"/>
    <lineage>
        <taxon>Bacteria</taxon>
        <taxon>Pseudomonadati</taxon>
        <taxon>Bacteroidota</taxon>
        <taxon>Cytophagia</taxon>
        <taxon>Cytophagales</taxon>
        <taxon>Cytophagaceae</taxon>
        <taxon>Spirosoma</taxon>
    </lineage>
</organism>
<dbReference type="AlphaFoldDB" id="A0A1I1KS10"/>
<evidence type="ECO:0000313" key="2">
    <source>
        <dbReference type="Proteomes" id="UP000198598"/>
    </source>
</evidence>
<evidence type="ECO:0000313" key="1">
    <source>
        <dbReference type="EMBL" id="SFC63606.1"/>
    </source>
</evidence>
<dbReference type="EMBL" id="FOLQ01000002">
    <property type="protein sequence ID" value="SFC63606.1"/>
    <property type="molecule type" value="Genomic_DNA"/>
</dbReference>
<dbReference type="SUPFAM" id="SSF159888">
    <property type="entry name" value="YdhG-like"/>
    <property type="match status" value="1"/>
</dbReference>
<reference evidence="1 2" key="1">
    <citation type="submission" date="2016-10" db="EMBL/GenBank/DDBJ databases">
        <authorList>
            <person name="de Groot N.N."/>
        </authorList>
    </citation>
    <scope>NUCLEOTIDE SEQUENCE [LARGE SCALE GENOMIC DNA]</scope>
    <source>
        <strain evidence="1 2">DSM 26130</strain>
    </source>
</reference>
<name>A0A1I1KS10_9BACT</name>